<evidence type="ECO:0000256" key="1">
    <source>
        <dbReference type="ARBA" id="ARBA00022527"/>
    </source>
</evidence>
<evidence type="ECO:0000313" key="6">
    <source>
        <dbReference type="EMBL" id="TRM66662.1"/>
    </source>
</evidence>
<dbReference type="InterPro" id="IPR004166">
    <property type="entry name" value="a-kinase_dom"/>
</dbReference>
<gene>
    <name evidence="6" type="ORF">BD626DRAFT_534817</name>
</gene>
<protein>
    <submittedName>
        <fullName evidence="6">Kinase-like domain-containing protein</fullName>
    </submittedName>
</protein>
<dbReference type="InterPro" id="IPR011009">
    <property type="entry name" value="Kinase-like_dom_sf"/>
</dbReference>
<keyword evidence="3 6" id="KW-0418">Kinase</keyword>
<evidence type="ECO:0000256" key="3">
    <source>
        <dbReference type="ARBA" id="ARBA00022777"/>
    </source>
</evidence>
<accession>A0A550CPD0</accession>
<proteinExistence type="predicted"/>
<evidence type="ECO:0000256" key="2">
    <source>
        <dbReference type="ARBA" id="ARBA00022679"/>
    </source>
</evidence>
<name>A0A550CPD0_9AGAR</name>
<dbReference type="PROSITE" id="PS51158">
    <property type="entry name" value="ALPHA_KINASE"/>
    <property type="match status" value="1"/>
</dbReference>
<evidence type="ECO:0000313" key="7">
    <source>
        <dbReference type="Proteomes" id="UP000320762"/>
    </source>
</evidence>
<dbReference type="SUPFAM" id="SSF56112">
    <property type="entry name" value="Protein kinase-like (PK-like)"/>
    <property type="match status" value="1"/>
</dbReference>
<organism evidence="6 7">
    <name type="scientific">Schizophyllum amplum</name>
    <dbReference type="NCBI Taxonomy" id="97359"/>
    <lineage>
        <taxon>Eukaryota</taxon>
        <taxon>Fungi</taxon>
        <taxon>Dikarya</taxon>
        <taxon>Basidiomycota</taxon>
        <taxon>Agaricomycotina</taxon>
        <taxon>Agaricomycetes</taxon>
        <taxon>Agaricomycetidae</taxon>
        <taxon>Agaricales</taxon>
        <taxon>Schizophyllaceae</taxon>
        <taxon>Schizophyllum</taxon>
    </lineage>
</organism>
<dbReference type="GO" id="GO:0004674">
    <property type="term" value="F:protein serine/threonine kinase activity"/>
    <property type="evidence" value="ECO:0007669"/>
    <property type="project" value="UniProtKB-KW"/>
</dbReference>
<feature type="compositionally biased region" description="Acidic residues" evidence="4">
    <location>
        <begin position="234"/>
        <end position="248"/>
    </location>
</feature>
<keyword evidence="1" id="KW-0723">Serine/threonine-protein kinase</keyword>
<dbReference type="Pfam" id="PF02816">
    <property type="entry name" value="Alpha_kinase"/>
    <property type="match status" value="1"/>
</dbReference>
<reference evidence="6 7" key="1">
    <citation type="journal article" date="2019" name="New Phytol.">
        <title>Comparative genomics reveals unique wood-decay strategies and fruiting body development in the Schizophyllaceae.</title>
        <authorList>
            <person name="Almasi E."/>
            <person name="Sahu N."/>
            <person name="Krizsan K."/>
            <person name="Balint B."/>
            <person name="Kovacs G.M."/>
            <person name="Kiss B."/>
            <person name="Cseklye J."/>
            <person name="Drula E."/>
            <person name="Henrissat B."/>
            <person name="Nagy I."/>
            <person name="Chovatia M."/>
            <person name="Adam C."/>
            <person name="LaButti K."/>
            <person name="Lipzen A."/>
            <person name="Riley R."/>
            <person name="Grigoriev I.V."/>
            <person name="Nagy L.G."/>
        </authorList>
    </citation>
    <scope>NUCLEOTIDE SEQUENCE [LARGE SCALE GENOMIC DNA]</scope>
    <source>
        <strain evidence="6 7">NL-1724</strain>
    </source>
</reference>
<keyword evidence="2" id="KW-0808">Transferase</keyword>
<evidence type="ECO:0000256" key="4">
    <source>
        <dbReference type="SAM" id="MobiDB-lite"/>
    </source>
</evidence>
<dbReference type="CDD" id="cd04515">
    <property type="entry name" value="Alpha_kinase"/>
    <property type="match status" value="1"/>
</dbReference>
<evidence type="ECO:0000259" key="5">
    <source>
        <dbReference type="PROSITE" id="PS51158"/>
    </source>
</evidence>
<feature type="region of interest" description="Disordered" evidence="4">
    <location>
        <begin position="234"/>
        <end position="278"/>
    </location>
</feature>
<dbReference type="GO" id="GO:0005524">
    <property type="term" value="F:ATP binding"/>
    <property type="evidence" value="ECO:0007669"/>
    <property type="project" value="InterPro"/>
</dbReference>
<feature type="domain" description="Alpha-type protein kinase" evidence="5">
    <location>
        <begin position="1"/>
        <end position="231"/>
    </location>
</feature>
<dbReference type="OrthoDB" id="2744370at2759"/>
<dbReference type="STRING" id="97359.A0A550CPD0"/>
<dbReference type="EMBL" id="VDMD01000003">
    <property type="protein sequence ID" value="TRM66662.1"/>
    <property type="molecule type" value="Genomic_DNA"/>
</dbReference>
<dbReference type="Proteomes" id="UP000320762">
    <property type="component" value="Unassembled WGS sequence"/>
</dbReference>
<dbReference type="AlphaFoldDB" id="A0A550CPD0"/>
<sequence length="278" mass="30536">MAPCDQGVTLEGKEHHSYVLKRFFNIGNGAEKVSVSENQKYLYLEAERLCLLQEAVQGFYQLVDDQISSDKRASIADFDVTDFQIACEVVLGDGKPSRASNVTDEQYIEAAPAKLVWIMEPERKHTITKWSGTLNHPVHVSLLGQTASAIAHYFWLHTKGEMVLADMQSTEGISSTTKRLTNFLFDPMTYTTAMEDLNTSGLGDFGQKGVATFFDMHRCGAVCEMLALGNIEPEAGEDQGDEAEEADKEDNKGTLFCGGDNDHEYAMESAPGTPTAAT</sequence>
<keyword evidence="7" id="KW-1185">Reference proteome</keyword>
<comment type="caution">
    <text evidence="6">The sequence shown here is derived from an EMBL/GenBank/DDBJ whole genome shotgun (WGS) entry which is preliminary data.</text>
</comment>
<dbReference type="Gene3D" id="3.20.200.10">
    <property type="entry name" value="MHCK/EF2 kinase"/>
    <property type="match status" value="1"/>
</dbReference>